<organism evidence="1 2">
    <name type="scientific">Calothrix parietina FACHB-288</name>
    <dbReference type="NCBI Taxonomy" id="2692896"/>
    <lineage>
        <taxon>Bacteria</taxon>
        <taxon>Bacillati</taxon>
        <taxon>Cyanobacteriota</taxon>
        <taxon>Cyanophyceae</taxon>
        <taxon>Nostocales</taxon>
        <taxon>Calotrichaceae</taxon>
        <taxon>Calothrix</taxon>
    </lineage>
</organism>
<proteinExistence type="predicted"/>
<gene>
    <name evidence="1" type="ORF">H6G24_30755</name>
</gene>
<sequence length="157" mass="17307">MSTAPISATLAQKQRDEVLQAIATIKEKLPFLIDLTNEERKALPKMGDKSRAFVSKALEVASQNPEFLPRSFDLEEMRKDIQLFEALYPVLLSLSQLHELVDDTSLAVGSEAYAAALQVYNYAKASGQGGGLETVVEEMGQRFSRKSRKAKLETATA</sequence>
<reference evidence="1 2" key="1">
    <citation type="journal article" date="2020" name="ISME J.">
        <title>Comparative genomics reveals insights into cyanobacterial evolution and habitat adaptation.</title>
        <authorList>
            <person name="Chen M.Y."/>
            <person name="Teng W.K."/>
            <person name="Zhao L."/>
            <person name="Hu C.X."/>
            <person name="Zhou Y.K."/>
            <person name="Han B.P."/>
            <person name="Song L.R."/>
            <person name="Shu W.S."/>
        </authorList>
    </citation>
    <scope>NUCLEOTIDE SEQUENCE [LARGE SCALE GENOMIC DNA]</scope>
    <source>
        <strain evidence="1 2">FACHB-288</strain>
    </source>
</reference>
<accession>A0ABR8AJ54</accession>
<protein>
    <recommendedName>
        <fullName evidence="3">Methyl-accepting chemotaxis protein</fullName>
    </recommendedName>
</protein>
<evidence type="ECO:0000313" key="1">
    <source>
        <dbReference type="EMBL" id="MBD2199804.1"/>
    </source>
</evidence>
<keyword evidence="2" id="KW-1185">Reference proteome</keyword>
<name>A0ABR8AJ54_9CYAN</name>
<evidence type="ECO:0000313" key="2">
    <source>
        <dbReference type="Proteomes" id="UP000658514"/>
    </source>
</evidence>
<evidence type="ECO:0008006" key="3">
    <source>
        <dbReference type="Google" id="ProtNLM"/>
    </source>
</evidence>
<dbReference type="EMBL" id="JACJQH010000068">
    <property type="protein sequence ID" value="MBD2199804.1"/>
    <property type="molecule type" value="Genomic_DNA"/>
</dbReference>
<dbReference type="RefSeq" id="WP_190550417.1">
    <property type="nucleotide sequence ID" value="NZ_CAWPNO010000104.1"/>
</dbReference>
<dbReference type="Proteomes" id="UP000658514">
    <property type="component" value="Unassembled WGS sequence"/>
</dbReference>
<comment type="caution">
    <text evidence="1">The sequence shown here is derived from an EMBL/GenBank/DDBJ whole genome shotgun (WGS) entry which is preliminary data.</text>
</comment>